<evidence type="ECO:0000313" key="2">
    <source>
        <dbReference type="EMBL" id="GBN75084.1"/>
    </source>
</evidence>
<dbReference type="OrthoDB" id="242257at2759"/>
<keyword evidence="3" id="KW-1185">Reference proteome</keyword>
<evidence type="ECO:0000313" key="3">
    <source>
        <dbReference type="Proteomes" id="UP000499080"/>
    </source>
</evidence>
<gene>
    <name evidence="2" type="ORF">AVEN_46475_1</name>
</gene>
<dbReference type="Proteomes" id="UP000499080">
    <property type="component" value="Unassembled WGS sequence"/>
</dbReference>
<protein>
    <submittedName>
        <fullName evidence="2">Uncharacterized protein</fullName>
    </submittedName>
</protein>
<evidence type="ECO:0000256" key="1">
    <source>
        <dbReference type="SAM" id="MobiDB-lite"/>
    </source>
</evidence>
<feature type="compositionally biased region" description="Polar residues" evidence="1">
    <location>
        <begin position="66"/>
        <end position="88"/>
    </location>
</feature>
<organism evidence="2 3">
    <name type="scientific">Araneus ventricosus</name>
    <name type="common">Orbweaver spider</name>
    <name type="synonym">Epeira ventricosa</name>
    <dbReference type="NCBI Taxonomy" id="182803"/>
    <lineage>
        <taxon>Eukaryota</taxon>
        <taxon>Metazoa</taxon>
        <taxon>Ecdysozoa</taxon>
        <taxon>Arthropoda</taxon>
        <taxon>Chelicerata</taxon>
        <taxon>Arachnida</taxon>
        <taxon>Araneae</taxon>
        <taxon>Araneomorphae</taxon>
        <taxon>Entelegynae</taxon>
        <taxon>Araneoidea</taxon>
        <taxon>Araneidae</taxon>
        <taxon>Araneus</taxon>
    </lineage>
</organism>
<sequence>MHLNHKPSLFNFVKDLNPSCGTFLFQLHNHCASQVKPECTLGEHRDHILPPTCICPIVLERQRSVSASQKKNLSRTDSNLVGDNNQGAVSLLPETPE</sequence>
<dbReference type="EMBL" id="BGPR01144991">
    <property type="protein sequence ID" value="GBN75084.1"/>
    <property type="molecule type" value="Genomic_DNA"/>
</dbReference>
<name>A0A4Y2RH63_ARAVE</name>
<dbReference type="AlphaFoldDB" id="A0A4Y2RH63"/>
<accession>A0A4Y2RH63</accession>
<feature type="non-terminal residue" evidence="2">
    <location>
        <position position="97"/>
    </location>
</feature>
<reference evidence="2 3" key="1">
    <citation type="journal article" date="2019" name="Sci. Rep.">
        <title>Orb-weaving spider Araneus ventricosus genome elucidates the spidroin gene catalogue.</title>
        <authorList>
            <person name="Kono N."/>
            <person name="Nakamura H."/>
            <person name="Ohtoshi R."/>
            <person name="Moran D.A.P."/>
            <person name="Shinohara A."/>
            <person name="Yoshida Y."/>
            <person name="Fujiwara M."/>
            <person name="Mori M."/>
            <person name="Tomita M."/>
            <person name="Arakawa K."/>
        </authorList>
    </citation>
    <scope>NUCLEOTIDE SEQUENCE [LARGE SCALE GENOMIC DNA]</scope>
</reference>
<comment type="caution">
    <text evidence="2">The sequence shown here is derived from an EMBL/GenBank/DDBJ whole genome shotgun (WGS) entry which is preliminary data.</text>
</comment>
<proteinExistence type="predicted"/>
<feature type="region of interest" description="Disordered" evidence="1">
    <location>
        <begin position="66"/>
        <end position="97"/>
    </location>
</feature>